<dbReference type="STRING" id="555875.SAMN04488124_0784"/>
<dbReference type="InterPro" id="IPR000917">
    <property type="entry name" value="Sulfatase_N"/>
</dbReference>
<feature type="domain" description="Sulfatase N-terminal" evidence="3">
    <location>
        <begin position="2"/>
        <end position="322"/>
    </location>
</feature>
<sequence length="432" mass="46942">MHVVLVTAAAVRHDYVHTESGQVDSSLPTLGRLAGDATVFSRAYTSSPDHESTLRAILTGTHPTEDLGIGPTLVDTLSESGWDVGLFHGEPAESERATWGFEVPEDATPSSTSERVRRAVGRQIADGTTLGGPLSAVDRLLGSSLGVSVSSTPSHSGEDVTERALSWLDDSSEPQFLWVHYGDASAPHVPRENTVSADVDPQTATKLAHATQHAPESLTDEERATLETLYRGELEHLDRCVGRLFDGVRSRLDVADTVTAFAGTSGCPLGERGTWYDTRGDFHDESMHVPLYMHGPDFDAEEVGFAASSVDVLPTLFAAAGVERDAQRGGSDLRAFVGRHVTERQVFAAAGDAPTGAMVCNGRWKLSRRLREGHETLFDHEDDEKEVRDRSGENLPVHRALSHALDCFVESRRNKRANEPRRRTPPKSETGH</sequence>
<accession>A0A1I6G333</accession>
<feature type="compositionally biased region" description="Basic and acidic residues" evidence="2">
    <location>
        <begin position="410"/>
        <end position="422"/>
    </location>
</feature>
<dbReference type="InterPro" id="IPR017850">
    <property type="entry name" value="Alkaline_phosphatase_core_sf"/>
</dbReference>
<protein>
    <submittedName>
        <fullName evidence="4">Arylsulfatase A</fullName>
    </submittedName>
</protein>
<dbReference type="PANTHER" id="PTHR42693:SF33">
    <property type="entry name" value="ARYLSULFATASE"/>
    <property type="match status" value="1"/>
</dbReference>
<dbReference type="PANTHER" id="PTHR42693">
    <property type="entry name" value="ARYLSULFATASE FAMILY MEMBER"/>
    <property type="match status" value="1"/>
</dbReference>
<feature type="region of interest" description="Disordered" evidence="2">
    <location>
        <begin position="410"/>
        <end position="432"/>
    </location>
</feature>
<dbReference type="OrthoDB" id="3164at2157"/>
<dbReference type="EMBL" id="FOYS01000001">
    <property type="protein sequence ID" value="SFR36541.1"/>
    <property type="molecule type" value="Genomic_DNA"/>
</dbReference>
<organism evidence="4 5">
    <name type="scientific">Halogeometricum limi</name>
    <dbReference type="NCBI Taxonomy" id="555875"/>
    <lineage>
        <taxon>Archaea</taxon>
        <taxon>Methanobacteriati</taxon>
        <taxon>Methanobacteriota</taxon>
        <taxon>Stenosarchaea group</taxon>
        <taxon>Halobacteria</taxon>
        <taxon>Halobacteriales</taxon>
        <taxon>Haloferacaceae</taxon>
        <taxon>Halogeometricum</taxon>
    </lineage>
</organism>
<dbReference type="Gene3D" id="3.40.720.10">
    <property type="entry name" value="Alkaline Phosphatase, subunit A"/>
    <property type="match status" value="1"/>
</dbReference>
<dbReference type="AlphaFoldDB" id="A0A1I6G333"/>
<dbReference type="Pfam" id="PF00884">
    <property type="entry name" value="Sulfatase"/>
    <property type="match status" value="1"/>
</dbReference>
<dbReference type="SUPFAM" id="SSF53649">
    <property type="entry name" value="Alkaline phosphatase-like"/>
    <property type="match status" value="1"/>
</dbReference>
<evidence type="ECO:0000259" key="3">
    <source>
        <dbReference type="Pfam" id="PF00884"/>
    </source>
</evidence>
<proteinExistence type="inferred from homology"/>
<name>A0A1I6G333_9EURY</name>
<evidence type="ECO:0000313" key="5">
    <source>
        <dbReference type="Proteomes" id="UP000243250"/>
    </source>
</evidence>
<reference evidence="5" key="1">
    <citation type="submission" date="2016-10" db="EMBL/GenBank/DDBJ databases">
        <authorList>
            <person name="Varghese N."/>
            <person name="Submissions S."/>
        </authorList>
    </citation>
    <scope>NUCLEOTIDE SEQUENCE [LARGE SCALE GENOMIC DNA]</scope>
    <source>
        <strain evidence="5">CGMCC 1.8711</strain>
    </source>
</reference>
<dbReference type="InterPro" id="IPR050738">
    <property type="entry name" value="Sulfatase"/>
</dbReference>
<dbReference type="Proteomes" id="UP000243250">
    <property type="component" value="Unassembled WGS sequence"/>
</dbReference>
<evidence type="ECO:0000256" key="1">
    <source>
        <dbReference type="ARBA" id="ARBA00008779"/>
    </source>
</evidence>
<comment type="similarity">
    <text evidence="1">Belongs to the sulfatase family.</text>
</comment>
<evidence type="ECO:0000256" key="2">
    <source>
        <dbReference type="SAM" id="MobiDB-lite"/>
    </source>
</evidence>
<dbReference type="RefSeq" id="WP_089876908.1">
    <property type="nucleotide sequence ID" value="NZ_FOYS01000001.1"/>
</dbReference>
<evidence type="ECO:0000313" key="4">
    <source>
        <dbReference type="EMBL" id="SFR36541.1"/>
    </source>
</evidence>
<keyword evidence="5" id="KW-1185">Reference proteome</keyword>
<gene>
    <name evidence="4" type="ORF">SAMN04488124_0784</name>
</gene>
<dbReference type="GO" id="GO:0004065">
    <property type="term" value="F:arylsulfatase activity"/>
    <property type="evidence" value="ECO:0007669"/>
    <property type="project" value="TreeGrafter"/>
</dbReference>